<keyword evidence="1" id="KW-0812">Transmembrane</keyword>
<dbReference type="EMBL" id="CT573071">
    <property type="protein sequence ID" value="CAJ75163.1"/>
    <property type="molecule type" value="Genomic_DNA"/>
</dbReference>
<name>Q1Q579_KUEST</name>
<dbReference type="AlphaFoldDB" id="Q1Q579"/>
<accession>Q1Q579</accession>
<evidence type="ECO:0000313" key="2">
    <source>
        <dbReference type="EMBL" id="CAJ75163.1"/>
    </source>
</evidence>
<sequence>MFLMRPIEYEQIWPCKYDLTFNRLVYSCYIGLISAGIIPPSIIYFNLFLQ</sequence>
<protein>
    <submittedName>
        <fullName evidence="2">Uncharacterized protein</fullName>
    </submittedName>
</protein>
<keyword evidence="1" id="KW-0472">Membrane</keyword>
<reference evidence="2" key="2">
    <citation type="submission" date="2006-01" db="EMBL/GenBank/DDBJ databases">
        <authorList>
            <person name="Genoscope"/>
        </authorList>
    </citation>
    <scope>NUCLEOTIDE SEQUENCE</scope>
</reference>
<feature type="transmembrane region" description="Helical" evidence="1">
    <location>
        <begin position="24"/>
        <end position="49"/>
    </location>
</feature>
<keyword evidence="1" id="KW-1133">Transmembrane helix</keyword>
<organism evidence="2">
    <name type="scientific">Kuenenia stuttgartiensis</name>
    <dbReference type="NCBI Taxonomy" id="174633"/>
    <lineage>
        <taxon>Bacteria</taxon>
        <taxon>Pseudomonadati</taxon>
        <taxon>Planctomycetota</taxon>
        <taxon>Candidatus Brocadiia</taxon>
        <taxon>Candidatus Brocadiales</taxon>
        <taxon>Candidatus Brocadiaceae</taxon>
        <taxon>Candidatus Kuenenia</taxon>
    </lineage>
</organism>
<gene>
    <name evidence="2" type="ORF">kuste4401</name>
</gene>
<reference evidence="2" key="1">
    <citation type="journal article" date="2006" name="Nature">
        <title>Deciphering the evolution and metabolism of an anammox bacterium from a community genome.</title>
        <authorList>
            <person name="Strous M."/>
            <person name="Pelletier E."/>
            <person name="Mangenot S."/>
            <person name="Rattei T."/>
            <person name="Lehner A."/>
            <person name="Taylor M.W."/>
            <person name="Horn M."/>
            <person name="Daims H."/>
            <person name="Bartol-Mavel D."/>
            <person name="Wincker P."/>
            <person name="Barbe V."/>
            <person name="Fonknechten N."/>
            <person name="Vallenet D."/>
            <person name="Segurens B."/>
            <person name="Schenowitz-Truong C."/>
            <person name="Medigue C."/>
            <person name="Collingro A."/>
            <person name="Snel B."/>
            <person name="Dutilh B.E."/>
            <person name="OpDenCamp H.J.M."/>
            <person name="vanDerDrift C."/>
            <person name="Cirpus I."/>
            <person name="vanDePas-Schoonen K.T."/>
            <person name="Harhangi H.R."/>
            <person name="vanNiftrik L."/>
            <person name="Schmid M."/>
            <person name="Keltjens J."/>
            <person name="vanDeVossenberg J."/>
            <person name="Kartal B."/>
            <person name="Meier H."/>
            <person name="Frishman D."/>
            <person name="Huynen M.A."/>
            <person name="Mewes H."/>
            <person name="Weissenbach J."/>
            <person name="Jetten M.S.M."/>
            <person name="Wagner M."/>
            <person name="LePaslier D."/>
        </authorList>
    </citation>
    <scope>NUCLEOTIDE SEQUENCE</scope>
</reference>
<proteinExistence type="predicted"/>
<evidence type="ECO:0000256" key="1">
    <source>
        <dbReference type="SAM" id="Phobius"/>
    </source>
</evidence>